<dbReference type="EMBL" id="DXFH01000008">
    <property type="protein sequence ID" value="HIX35277.1"/>
    <property type="molecule type" value="Genomic_DNA"/>
</dbReference>
<dbReference type="AlphaFoldDB" id="A0A9D1VHE4"/>
<reference evidence="1" key="2">
    <citation type="submission" date="2021-04" db="EMBL/GenBank/DDBJ databases">
        <authorList>
            <person name="Gilroy R."/>
        </authorList>
    </citation>
    <scope>NUCLEOTIDE SEQUENCE</scope>
    <source>
        <strain evidence="1">ChiSxjej3B15-572</strain>
    </source>
</reference>
<reference evidence="1" key="1">
    <citation type="journal article" date="2021" name="PeerJ">
        <title>Extensive microbial diversity within the chicken gut microbiome revealed by metagenomics and culture.</title>
        <authorList>
            <person name="Gilroy R."/>
            <person name="Ravi A."/>
            <person name="Getino M."/>
            <person name="Pursley I."/>
            <person name="Horton D.L."/>
            <person name="Alikhan N.F."/>
            <person name="Baker D."/>
            <person name="Gharbi K."/>
            <person name="Hall N."/>
            <person name="Watson M."/>
            <person name="Adriaenssens E.M."/>
            <person name="Foster-Nyarko E."/>
            <person name="Jarju S."/>
            <person name="Secka A."/>
            <person name="Antonio M."/>
            <person name="Oren A."/>
            <person name="Chaudhuri R.R."/>
            <person name="La Ragione R."/>
            <person name="Hildebrand F."/>
            <person name="Pallen M.J."/>
        </authorList>
    </citation>
    <scope>NUCLEOTIDE SEQUENCE</scope>
    <source>
        <strain evidence="1">ChiSxjej3B15-572</strain>
    </source>
</reference>
<evidence type="ECO:0000313" key="1">
    <source>
        <dbReference type="EMBL" id="HIX35277.1"/>
    </source>
</evidence>
<gene>
    <name evidence="1" type="ORF">H9856_02540</name>
</gene>
<evidence type="ECO:0000313" key="2">
    <source>
        <dbReference type="Proteomes" id="UP000824231"/>
    </source>
</evidence>
<sequence>MAKEKGLMNMATVLVLPSVLTPVDTWKQLKVGHRNLQVVDYQQLDVPNFSFDQLAAACEKLAQDAPQPVVLIGEGFGSLLALKIATTMFGRLDRLVLVAPQYRYRSGLLGGLLSRPTINGHQKRELSRSMSNLDLTGALVHIMCSTYVYCGEKDRYSRQASENIAMRLLDGHLKLVPQMGRQINSDGLHAISENLR</sequence>
<organism evidence="1 2">
    <name type="scientific">Candidatus Limosilactobacillus merdigallinarum</name>
    <dbReference type="NCBI Taxonomy" id="2838652"/>
    <lineage>
        <taxon>Bacteria</taxon>
        <taxon>Bacillati</taxon>
        <taxon>Bacillota</taxon>
        <taxon>Bacilli</taxon>
        <taxon>Lactobacillales</taxon>
        <taxon>Lactobacillaceae</taxon>
        <taxon>Limosilactobacillus</taxon>
    </lineage>
</organism>
<name>A0A9D1VHE4_9LACO</name>
<accession>A0A9D1VHE4</accession>
<comment type="caution">
    <text evidence="1">The sequence shown here is derived from an EMBL/GenBank/DDBJ whole genome shotgun (WGS) entry which is preliminary data.</text>
</comment>
<dbReference type="InterPro" id="IPR029058">
    <property type="entry name" value="AB_hydrolase_fold"/>
</dbReference>
<dbReference type="Gene3D" id="3.40.50.1820">
    <property type="entry name" value="alpha/beta hydrolase"/>
    <property type="match status" value="1"/>
</dbReference>
<dbReference type="SUPFAM" id="SSF53474">
    <property type="entry name" value="alpha/beta-Hydrolases"/>
    <property type="match status" value="1"/>
</dbReference>
<dbReference type="Proteomes" id="UP000824231">
    <property type="component" value="Unassembled WGS sequence"/>
</dbReference>
<protein>
    <submittedName>
        <fullName evidence="1">Lysophospholipase</fullName>
    </submittedName>
</protein>
<proteinExistence type="predicted"/>